<dbReference type="EMBL" id="JAJATZ010000008">
    <property type="protein sequence ID" value="MCB5200476.1"/>
    <property type="molecule type" value="Genomic_DNA"/>
</dbReference>
<evidence type="ECO:0000256" key="3">
    <source>
        <dbReference type="ARBA" id="ARBA00022801"/>
    </source>
</evidence>
<gene>
    <name evidence="7" type="ORF">LGQ03_14600</name>
</gene>
<keyword evidence="8" id="KW-1185">Reference proteome</keyword>
<feature type="domain" description="JAB" evidence="6">
    <location>
        <begin position="10"/>
        <end position="116"/>
    </location>
</feature>
<evidence type="ECO:0000256" key="4">
    <source>
        <dbReference type="ARBA" id="ARBA00022833"/>
    </source>
</evidence>
<evidence type="ECO:0000313" key="7">
    <source>
        <dbReference type="EMBL" id="MCB5200476.1"/>
    </source>
</evidence>
<keyword evidence="5" id="KW-0482">Metalloprotease</keyword>
<evidence type="ECO:0000256" key="1">
    <source>
        <dbReference type="ARBA" id="ARBA00022670"/>
    </source>
</evidence>
<dbReference type="Pfam" id="PF14464">
    <property type="entry name" value="Prok-JAB"/>
    <property type="match status" value="1"/>
</dbReference>
<dbReference type="Proteomes" id="UP001138961">
    <property type="component" value="Unassembled WGS sequence"/>
</dbReference>
<evidence type="ECO:0000256" key="2">
    <source>
        <dbReference type="ARBA" id="ARBA00022723"/>
    </source>
</evidence>
<reference evidence="7" key="1">
    <citation type="submission" date="2021-10" db="EMBL/GenBank/DDBJ databases">
        <title>Loktanella gaetbuli sp. nov., isolated from a tidal flat.</title>
        <authorList>
            <person name="Park S."/>
            <person name="Yoon J.-H."/>
        </authorList>
    </citation>
    <scope>NUCLEOTIDE SEQUENCE</scope>
    <source>
        <strain evidence="7">TSTF-M6</strain>
    </source>
</reference>
<keyword evidence="1" id="KW-0645">Protease</keyword>
<proteinExistence type="predicted"/>
<dbReference type="Gene3D" id="3.40.140.10">
    <property type="entry name" value="Cytidine Deaminase, domain 2"/>
    <property type="match status" value="1"/>
</dbReference>
<comment type="caution">
    <text evidence="7">The sequence shown here is derived from an EMBL/GenBank/DDBJ whole genome shotgun (WGS) entry which is preliminary data.</text>
</comment>
<evidence type="ECO:0000313" key="8">
    <source>
        <dbReference type="Proteomes" id="UP001138961"/>
    </source>
</evidence>
<dbReference type="SUPFAM" id="SSF102712">
    <property type="entry name" value="JAB1/MPN domain"/>
    <property type="match status" value="1"/>
</dbReference>
<name>A0ABS8BY80_9RHOB</name>
<accession>A0ABS8BY80</accession>
<dbReference type="RefSeq" id="WP_226748993.1">
    <property type="nucleotide sequence ID" value="NZ_JAJATZ010000008.1"/>
</dbReference>
<evidence type="ECO:0000259" key="6">
    <source>
        <dbReference type="Pfam" id="PF14464"/>
    </source>
</evidence>
<sequence length="142" mass="15815">MNATVSFTKNAYDDLLSDCRLHNRVERVGLLIGQASHVSVILPRANHWRGRMGDGFTMTRADLKSGHDFAVAAGLVVLGRYHTHLHHPPLPSRLDRLSLPPGWMEVIARIDAPPDRRNVTEVRAYRNGSPCAITVREECIAS</sequence>
<protein>
    <submittedName>
        <fullName evidence="7">Mov34/MPN/PAD-1 family protein</fullName>
    </submittedName>
</protein>
<organism evidence="7 8">
    <name type="scientific">Loktanella gaetbuli</name>
    <dbReference type="NCBI Taxonomy" id="2881335"/>
    <lineage>
        <taxon>Bacteria</taxon>
        <taxon>Pseudomonadati</taxon>
        <taxon>Pseudomonadota</taxon>
        <taxon>Alphaproteobacteria</taxon>
        <taxon>Rhodobacterales</taxon>
        <taxon>Roseobacteraceae</taxon>
        <taxon>Loktanella</taxon>
    </lineage>
</organism>
<evidence type="ECO:0000256" key="5">
    <source>
        <dbReference type="ARBA" id="ARBA00023049"/>
    </source>
</evidence>
<dbReference type="InterPro" id="IPR028090">
    <property type="entry name" value="JAB_dom_prok"/>
</dbReference>
<keyword evidence="4" id="KW-0862">Zinc</keyword>
<keyword evidence="3" id="KW-0378">Hydrolase</keyword>
<keyword evidence="2" id="KW-0479">Metal-binding</keyword>